<keyword evidence="1" id="KW-1133">Transmembrane helix</keyword>
<feature type="transmembrane region" description="Helical" evidence="1">
    <location>
        <begin position="113"/>
        <end position="137"/>
    </location>
</feature>
<dbReference type="OrthoDB" id="306789at2157"/>
<organism evidence="2 3">
    <name type="scientific">Natrialba hulunbeirensis JCM 10989</name>
    <dbReference type="NCBI Taxonomy" id="1227493"/>
    <lineage>
        <taxon>Archaea</taxon>
        <taxon>Methanobacteriati</taxon>
        <taxon>Methanobacteriota</taxon>
        <taxon>Stenosarchaea group</taxon>
        <taxon>Halobacteria</taxon>
        <taxon>Halobacteriales</taxon>
        <taxon>Natrialbaceae</taxon>
        <taxon>Natrialba</taxon>
    </lineage>
</organism>
<name>L9ZVP7_9EURY</name>
<dbReference type="InterPro" id="IPR018763">
    <property type="entry name" value="DUF2334"/>
</dbReference>
<dbReference type="STRING" id="1227493.C483_11568"/>
<gene>
    <name evidence="2" type="ORF">C483_11568</name>
</gene>
<dbReference type="InterPro" id="IPR011330">
    <property type="entry name" value="Glyco_hydro/deAcase_b/a-brl"/>
</dbReference>
<dbReference type="Pfam" id="PF10096">
    <property type="entry name" value="DUF2334"/>
    <property type="match status" value="1"/>
</dbReference>
<evidence type="ECO:0000313" key="3">
    <source>
        <dbReference type="Proteomes" id="UP000011519"/>
    </source>
</evidence>
<dbReference type="RefSeq" id="WP_006653497.1">
    <property type="nucleotide sequence ID" value="NZ_AOIM01000035.1"/>
</dbReference>
<evidence type="ECO:0000313" key="2">
    <source>
        <dbReference type="EMBL" id="ELY90146.1"/>
    </source>
</evidence>
<dbReference type="AlphaFoldDB" id="L9ZVP7"/>
<accession>L9ZVP7</accession>
<keyword evidence="3" id="KW-1185">Reference proteome</keyword>
<proteinExistence type="predicted"/>
<dbReference type="EMBL" id="AOIM01000035">
    <property type="protein sequence ID" value="ELY90146.1"/>
    <property type="molecule type" value="Genomic_DNA"/>
</dbReference>
<keyword evidence="1" id="KW-0472">Membrane</keyword>
<keyword evidence="1" id="KW-0812">Transmembrane</keyword>
<dbReference type="GO" id="GO:0005975">
    <property type="term" value="P:carbohydrate metabolic process"/>
    <property type="evidence" value="ECO:0007669"/>
    <property type="project" value="InterPro"/>
</dbReference>
<evidence type="ECO:0000256" key="1">
    <source>
        <dbReference type="SAM" id="Phobius"/>
    </source>
</evidence>
<reference evidence="2 3" key="1">
    <citation type="journal article" date="2014" name="PLoS Genet.">
        <title>Phylogenetically driven sequencing of extremely halophilic archaea reveals strategies for static and dynamic osmo-response.</title>
        <authorList>
            <person name="Becker E.A."/>
            <person name="Seitzer P.M."/>
            <person name="Tritt A."/>
            <person name="Larsen D."/>
            <person name="Krusor M."/>
            <person name="Yao A.I."/>
            <person name="Wu D."/>
            <person name="Madern D."/>
            <person name="Eisen J.A."/>
            <person name="Darling A.E."/>
            <person name="Facciotti M.T."/>
        </authorList>
    </citation>
    <scope>NUCLEOTIDE SEQUENCE [LARGE SCALE GENOMIC DNA]</scope>
    <source>
        <strain evidence="2 3">JCM 10989</strain>
    </source>
</reference>
<dbReference type="SUPFAM" id="SSF88713">
    <property type="entry name" value="Glycoside hydrolase/deacetylase"/>
    <property type="match status" value="1"/>
</dbReference>
<dbReference type="Gene3D" id="3.20.20.370">
    <property type="entry name" value="Glycoside hydrolase/deacetylase"/>
    <property type="match status" value="1"/>
</dbReference>
<comment type="caution">
    <text evidence="2">The sequence shown here is derived from an EMBL/GenBank/DDBJ whole genome shotgun (WGS) entry which is preliminary data.</text>
</comment>
<sequence length="476" mass="52971">MSSLPSTCPICRSRTLTAEHIDEHDCGHVAPEDDFADGCEKCNQQVSADELTRLQTVGRCLECDSLATDDFDLNLDVAPPLPTVTFPTLPSREDNLSWLPARYVPESRLARQLLSSALVVMVLLAGITGAISVMPMLESEPATVAAGEPEWEEYDSIVLFRNDDVQAWYNQDELRDVNQVFIDEEVPVTLGIIPDTNGEAPLTDDPELCTYLQSLETEYPGQFEMALHGFTHEPLTEFYGSSEFGDLPADEQRERLEAGEELLDECVHSPSSTFIPPMNTYDETTVSVLEEANYTTVSGGSWFTDAYYDGNESTFEDGGLVHVPETRAFENWTAYEEQLLEEDEADSDESNESDDTAVPFEDLETLTDSFDEAHAANDVHVVMFHYQYFTTDERVEQLELLVQHMKDENTGFLTIEQFALGVEMGTVEQTDDGWRVLEPAHVAIAAEQAEAAAADRDNGDGEAEQALADIQQWVGR</sequence>
<dbReference type="PATRIC" id="fig|1227493.4.peg.2312"/>
<protein>
    <submittedName>
        <fullName evidence="2">Polysaccharide deacetylase</fullName>
    </submittedName>
</protein>
<dbReference type="Proteomes" id="UP000011519">
    <property type="component" value="Unassembled WGS sequence"/>
</dbReference>